<dbReference type="PANTHER" id="PTHR11475">
    <property type="entry name" value="OXIDASE/PEROXIDASE"/>
    <property type="match status" value="1"/>
</dbReference>
<keyword evidence="5" id="KW-0325">Glycoprotein</keyword>
<dbReference type="InterPro" id="IPR019791">
    <property type="entry name" value="Haem_peroxidase_animal"/>
</dbReference>
<evidence type="ECO:0000313" key="9">
    <source>
        <dbReference type="Proteomes" id="UP000318571"/>
    </source>
</evidence>
<dbReference type="PANTHER" id="PTHR11475:SF4">
    <property type="entry name" value="CHORION PEROXIDASE"/>
    <property type="match status" value="1"/>
</dbReference>
<name>A0A553PS73_TIGCA</name>
<dbReference type="CDD" id="cd09823">
    <property type="entry name" value="peroxinectin_like"/>
    <property type="match status" value="1"/>
</dbReference>
<feature type="binding site" description="axial binding residue" evidence="6">
    <location>
        <position position="459"/>
    </location>
    <ligand>
        <name>heme b</name>
        <dbReference type="ChEBI" id="CHEBI:60344"/>
    </ligand>
    <ligandPart>
        <name>Fe</name>
        <dbReference type="ChEBI" id="CHEBI:18248"/>
    </ligandPart>
</feature>
<evidence type="ECO:0000313" key="8">
    <source>
        <dbReference type="EMBL" id="TRY80536.1"/>
    </source>
</evidence>
<keyword evidence="3" id="KW-0560">Oxidoreductase</keyword>
<proteinExistence type="predicted"/>
<keyword evidence="9" id="KW-1185">Reference proteome</keyword>
<evidence type="ECO:0000256" key="2">
    <source>
        <dbReference type="ARBA" id="ARBA00022525"/>
    </source>
</evidence>
<dbReference type="Pfam" id="PF03098">
    <property type="entry name" value="An_peroxidase"/>
    <property type="match status" value="1"/>
</dbReference>
<keyword evidence="2" id="KW-0964">Secreted</keyword>
<evidence type="ECO:0000256" key="5">
    <source>
        <dbReference type="ARBA" id="ARBA00023180"/>
    </source>
</evidence>
<dbReference type="GO" id="GO:0020037">
    <property type="term" value="F:heme binding"/>
    <property type="evidence" value="ECO:0007669"/>
    <property type="project" value="InterPro"/>
</dbReference>
<dbReference type="PROSITE" id="PS50292">
    <property type="entry name" value="PEROXIDASE_3"/>
    <property type="match status" value="1"/>
</dbReference>
<protein>
    <recommendedName>
        <fullName evidence="10">Peroxidase</fullName>
    </recommendedName>
</protein>
<feature type="signal peptide" evidence="7">
    <location>
        <begin position="1"/>
        <end position="23"/>
    </location>
</feature>
<reference evidence="8 9" key="1">
    <citation type="journal article" date="2018" name="Nat. Ecol. Evol.">
        <title>Genomic signatures of mitonuclear coevolution across populations of Tigriopus californicus.</title>
        <authorList>
            <person name="Barreto F.S."/>
            <person name="Watson E.T."/>
            <person name="Lima T.G."/>
            <person name="Willett C.S."/>
            <person name="Edmands S."/>
            <person name="Li W."/>
            <person name="Burton R.S."/>
        </authorList>
    </citation>
    <scope>NUCLEOTIDE SEQUENCE [LARGE SCALE GENOMIC DNA]</scope>
    <source>
        <strain evidence="8 9">San Diego</strain>
    </source>
</reference>
<dbReference type="GO" id="GO:0005576">
    <property type="term" value="C:extracellular region"/>
    <property type="evidence" value="ECO:0007669"/>
    <property type="project" value="UniProtKB-SubCell"/>
</dbReference>
<dbReference type="GO" id="GO:0006979">
    <property type="term" value="P:response to oxidative stress"/>
    <property type="evidence" value="ECO:0007669"/>
    <property type="project" value="InterPro"/>
</dbReference>
<comment type="caution">
    <text evidence="8">The sequence shown here is derived from an EMBL/GenBank/DDBJ whole genome shotgun (WGS) entry which is preliminary data.</text>
</comment>
<evidence type="ECO:0000256" key="1">
    <source>
        <dbReference type="ARBA" id="ARBA00004613"/>
    </source>
</evidence>
<gene>
    <name evidence="8" type="ORF">TCAL_13143</name>
</gene>
<dbReference type="InterPro" id="IPR037120">
    <property type="entry name" value="Haem_peroxidase_sf_animal"/>
</dbReference>
<keyword evidence="4 7" id="KW-0732">Signal</keyword>
<evidence type="ECO:0000256" key="3">
    <source>
        <dbReference type="ARBA" id="ARBA00022559"/>
    </source>
</evidence>
<dbReference type="OMA" id="VYEDGWN"/>
<feature type="chain" id="PRO_5021842707" description="Peroxidase" evidence="7">
    <location>
        <begin position="24"/>
        <end position="697"/>
    </location>
</feature>
<keyword evidence="6" id="KW-0408">Iron</keyword>
<dbReference type="PRINTS" id="PR00457">
    <property type="entry name" value="ANPEROXIDASE"/>
</dbReference>
<keyword evidence="3" id="KW-0575">Peroxidase</keyword>
<dbReference type="EMBL" id="VCGU01000001">
    <property type="protein sequence ID" value="TRY80536.1"/>
    <property type="molecule type" value="Genomic_DNA"/>
</dbReference>
<comment type="subcellular location">
    <subcellularLocation>
        <location evidence="1">Secreted</location>
    </subcellularLocation>
</comment>
<keyword evidence="6" id="KW-0349">Heme</keyword>
<sequence>MIKFGTVCALIVAFYGLANVAQSQNISFVVDRAIAQLAKELESRFIDGSAHSAAKSRSHKKTTPRSRSMDKFNSLVERSISLLTAESNLDTETARQAVSDELKSRALQGLDRNDNGLNALNQFNNLCFRETRERCNSRQWFRNINGQCNNLNNPLWGAAGSAFKRLVPSRYQDGRGVPVGGTLGGQKFFNNVPTFPQCLSNQPQNLPNPRLVSTVFHPDVNAPSNQVTHMVTQFGQFLDHDLTLTPEADIEHCCDTPSNPECFSIAVPRNDFFYSRVSRTCLDLSRSTAFCTNRNTQRQQFNEITAFLDGSNVYGSDDATARQLRFGNFNGQLFHSTTNNHVMLPQINGEFTAGDTRATEMPGLATMHTLFLREHNRITIQLKRINPRLDDENLYQRARAMVIAQMQHITYNEYLPVILGPTIVSNYGILSNNGFTNYNPSVNPSISNSFATAAYRFGHSMIQGLIQLVHETTRNVQESFQLKDEFFKLDKYFGNNGAGMQRLLNGLITQPAQSMDRFVVDDVTNFLFPEDGENFGSDLVARNIQRGRDHGLPGYNDYRQWCGMPISCNWNQRPAEISQGNWNQLRALYQNPWDIDLFVAGLAEQPFSGGITGRTFQCIKTKQFFDLKFGDRFFFTHSNQAGSFNFNQLRNIQSRSLADIICDNTQISVTKRNVFLLNSPDRPCFASNSLQMNLFAF</sequence>
<dbReference type="InterPro" id="IPR010255">
    <property type="entry name" value="Haem_peroxidase_sf"/>
</dbReference>
<evidence type="ECO:0000256" key="7">
    <source>
        <dbReference type="SAM" id="SignalP"/>
    </source>
</evidence>
<dbReference type="GO" id="GO:0004601">
    <property type="term" value="F:peroxidase activity"/>
    <property type="evidence" value="ECO:0007669"/>
    <property type="project" value="UniProtKB-KW"/>
</dbReference>
<evidence type="ECO:0008006" key="10">
    <source>
        <dbReference type="Google" id="ProtNLM"/>
    </source>
</evidence>
<accession>A0A553PS73</accession>
<keyword evidence="6" id="KW-0479">Metal-binding</keyword>
<dbReference type="AlphaFoldDB" id="A0A553PS73"/>
<dbReference type="Gene3D" id="1.10.640.10">
    <property type="entry name" value="Haem peroxidase domain superfamily, animal type"/>
    <property type="match status" value="1"/>
</dbReference>
<dbReference type="SUPFAM" id="SSF48113">
    <property type="entry name" value="Heme-dependent peroxidases"/>
    <property type="match status" value="1"/>
</dbReference>
<dbReference type="OrthoDB" id="6505174at2759"/>
<evidence type="ECO:0000256" key="6">
    <source>
        <dbReference type="PIRSR" id="PIRSR619791-2"/>
    </source>
</evidence>
<dbReference type="Proteomes" id="UP000318571">
    <property type="component" value="Chromosome 12"/>
</dbReference>
<evidence type="ECO:0000256" key="4">
    <source>
        <dbReference type="ARBA" id="ARBA00022729"/>
    </source>
</evidence>
<organism evidence="8 9">
    <name type="scientific">Tigriopus californicus</name>
    <name type="common">Marine copepod</name>
    <dbReference type="NCBI Taxonomy" id="6832"/>
    <lineage>
        <taxon>Eukaryota</taxon>
        <taxon>Metazoa</taxon>
        <taxon>Ecdysozoa</taxon>
        <taxon>Arthropoda</taxon>
        <taxon>Crustacea</taxon>
        <taxon>Multicrustacea</taxon>
        <taxon>Hexanauplia</taxon>
        <taxon>Copepoda</taxon>
        <taxon>Harpacticoida</taxon>
        <taxon>Harpacticidae</taxon>
        <taxon>Tigriopus</taxon>
    </lineage>
</organism>
<dbReference type="GO" id="GO:0046872">
    <property type="term" value="F:metal ion binding"/>
    <property type="evidence" value="ECO:0007669"/>
    <property type="project" value="UniProtKB-KW"/>
</dbReference>
<dbReference type="FunFam" id="1.10.640.10:FF:000003">
    <property type="entry name" value="chorion peroxidase"/>
    <property type="match status" value="1"/>
</dbReference>